<reference evidence="1" key="1">
    <citation type="submission" date="2023-09" db="EMBL/GenBank/DDBJ databases">
        <title>30 novel species of actinomycetes from the DSMZ collection.</title>
        <authorList>
            <person name="Nouioui I."/>
        </authorList>
    </citation>
    <scope>NUCLEOTIDE SEQUENCE</scope>
    <source>
        <strain evidence="1">DSM 115977</strain>
    </source>
</reference>
<organism evidence="1 2">
    <name type="scientific">Micromonospora reichwaldensis</name>
    <dbReference type="NCBI Taxonomy" id="3075516"/>
    <lineage>
        <taxon>Bacteria</taxon>
        <taxon>Bacillati</taxon>
        <taxon>Actinomycetota</taxon>
        <taxon>Actinomycetes</taxon>
        <taxon>Micromonosporales</taxon>
        <taxon>Micromonosporaceae</taxon>
        <taxon>Micromonospora</taxon>
    </lineage>
</organism>
<dbReference type="InterPro" id="IPR049799">
    <property type="entry name" value="SitI3-like"/>
</dbReference>
<gene>
    <name evidence="1" type="ORF">RM555_25365</name>
</gene>
<dbReference type="RefSeq" id="WP_311414098.1">
    <property type="nucleotide sequence ID" value="NZ_JAVRFL010000037.1"/>
</dbReference>
<keyword evidence="2" id="KW-1185">Reference proteome</keyword>
<evidence type="ECO:0000313" key="1">
    <source>
        <dbReference type="EMBL" id="MDT0532335.1"/>
    </source>
</evidence>
<dbReference type="NCBIfam" id="NF040657">
    <property type="entry name" value="immun_SitI3"/>
    <property type="match status" value="1"/>
</dbReference>
<accession>A0ABU2X2B6</accession>
<name>A0ABU2X2B6_9ACTN</name>
<dbReference type="Proteomes" id="UP001180973">
    <property type="component" value="Unassembled WGS sequence"/>
</dbReference>
<protein>
    <submittedName>
        <fullName evidence="1">SitI3 family protein</fullName>
    </submittedName>
</protein>
<evidence type="ECO:0000313" key="2">
    <source>
        <dbReference type="Proteomes" id="UP001180973"/>
    </source>
</evidence>
<comment type="caution">
    <text evidence="1">The sequence shown here is derived from an EMBL/GenBank/DDBJ whole genome shotgun (WGS) entry which is preliminary data.</text>
</comment>
<sequence>MAIEYQLTLAGDVPIERVANLAAPEATEQPTEPGRPRLFRADLDERHGYAVAVYSGSNGYYDAEDDDGSQWEWEPDQYVNLSFRMRKNQPSEAGVRNMVTAVARVLASQSEDAALMLDGNWLLLTRAGGILRKHRPSWWEHYDVADMRTEQA</sequence>
<dbReference type="EMBL" id="JAVRFL010000037">
    <property type="protein sequence ID" value="MDT0532335.1"/>
    <property type="molecule type" value="Genomic_DNA"/>
</dbReference>
<proteinExistence type="predicted"/>